<dbReference type="PANTHER" id="PTHR33096:SF1">
    <property type="entry name" value="CXC1-LIKE CYSTEINE CLUSTER ASSOCIATED WITH KDZ TRANSPOSASES DOMAIN-CONTAINING PROTEIN"/>
    <property type="match status" value="1"/>
</dbReference>
<protein>
    <submittedName>
        <fullName evidence="1">Uncharacterized protein</fullName>
    </submittedName>
</protein>
<evidence type="ECO:0000313" key="2">
    <source>
        <dbReference type="Proteomes" id="UP000054564"/>
    </source>
</evidence>
<evidence type="ECO:0000313" key="1">
    <source>
        <dbReference type="EMBL" id="KNE98520.1"/>
    </source>
</evidence>
<accession>A0A0L0VGX0</accession>
<comment type="caution">
    <text evidence="1">The sequence shown here is derived from an EMBL/GenBank/DDBJ whole genome shotgun (WGS) entry which is preliminary data.</text>
</comment>
<gene>
    <name evidence="1" type="ORF">PSTG_08260</name>
</gene>
<dbReference type="Pfam" id="PF18758">
    <property type="entry name" value="KDZ"/>
    <property type="match status" value="1"/>
</dbReference>
<proteinExistence type="predicted"/>
<keyword evidence="2" id="KW-1185">Reference proteome</keyword>
<dbReference type="Proteomes" id="UP000054564">
    <property type="component" value="Unassembled WGS sequence"/>
</dbReference>
<sequence length="187" mass="21057">MDSYSKLQIFEKQLTGVTLGLTPHDEWAAKCLLCFGPENQDEKAQHGEAYVCLCMDGNFQHRHHQFASKDTADNTNYPSIFIPPSQINNHEVQCTATDGEASGIRTSCSDTHKAAKNVHNSSLWDKLDDTELFGSCCRHDIPLKMNNIEQTGEKYELISLVLNLAIITMWALLPCEYHQPPPHCVPR</sequence>
<dbReference type="AlphaFoldDB" id="A0A0L0VGX0"/>
<name>A0A0L0VGX0_9BASI</name>
<reference evidence="2" key="1">
    <citation type="submission" date="2014-03" db="EMBL/GenBank/DDBJ databases">
        <title>The Genome Sequence of Puccinia striiformis f. sp. tritici PST-78.</title>
        <authorList>
            <consortium name="The Broad Institute Genome Sequencing Platform"/>
            <person name="Cuomo C."/>
            <person name="Hulbert S."/>
            <person name="Chen X."/>
            <person name="Walker B."/>
            <person name="Young S.K."/>
            <person name="Zeng Q."/>
            <person name="Gargeya S."/>
            <person name="Fitzgerald M."/>
            <person name="Haas B."/>
            <person name="Abouelleil A."/>
            <person name="Alvarado L."/>
            <person name="Arachchi H.M."/>
            <person name="Berlin A.M."/>
            <person name="Chapman S.B."/>
            <person name="Goldberg J."/>
            <person name="Griggs A."/>
            <person name="Gujja S."/>
            <person name="Hansen M."/>
            <person name="Howarth C."/>
            <person name="Imamovic A."/>
            <person name="Larimer J."/>
            <person name="McCowan C."/>
            <person name="Montmayeur A."/>
            <person name="Murphy C."/>
            <person name="Neiman D."/>
            <person name="Pearson M."/>
            <person name="Priest M."/>
            <person name="Roberts A."/>
            <person name="Saif S."/>
            <person name="Shea T."/>
            <person name="Sisk P."/>
            <person name="Sykes S."/>
            <person name="Wortman J."/>
            <person name="Nusbaum C."/>
            <person name="Birren B."/>
        </authorList>
    </citation>
    <scope>NUCLEOTIDE SEQUENCE [LARGE SCALE GENOMIC DNA]</scope>
    <source>
        <strain evidence="2">race PST-78</strain>
    </source>
</reference>
<dbReference type="InterPro" id="IPR040521">
    <property type="entry name" value="KDZ"/>
</dbReference>
<dbReference type="EMBL" id="AJIL01000056">
    <property type="protein sequence ID" value="KNE98520.1"/>
    <property type="molecule type" value="Genomic_DNA"/>
</dbReference>
<organism evidence="1 2">
    <name type="scientific">Puccinia striiformis f. sp. tritici PST-78</name>
    <dbReference type="NCBI Taxonomy" id="1165861"/>
    <lineage>
        <taxon>Eukaryota</taxon>
        <taxon>Fungi</taxon>
        <taxon>Dikarya</taxon>
        <taxon>Basidiomycota</taxon>
        <taxon>Pucciniomycotina</taxon>
        <taxon>Pucciniomycetes</taxon>
        <taxon>Pucciniales</taxon>
        <taxon>Pucciniaceae</taxon>
        <taxon>Puccinia</taxon>
    </lineage>
</organism>
<dbReference type="PANTHER" id="PTHR33096">
    <property type="entry name" value="CXC2 DOMAIN-CONTAINING PROTEIN"/>
    <property type="match status" value="1"/>
</dbReference>
<dbReference type="STRING" id="1165861.A0A0L0VGX0"/>